<evidence type="ECO:0000256" key="7">
    <source>
        <dbReference type="ARBA" id="ARBA00022840"/>
    </source>
</evidence>
<accession>A0A939BRC3</accession>
<proteinExistence type="inferred from homology"/>
<comment type="pathway">
    <text evidence="9">Isoprenoid biosynthesis; isopentenyl diphosphate biosynthesis via DXP pathway; isopentenyl diphosphate from 1-deoxy-D-xylulose 5-phosphate: step 3/6.</text>
</comment>
<dbReference type="HAMAP" id="MF_00061">
    <property type="entry name" value="IspE"/>
    <property type="match status" value="1"/>
</dbReference>
<comment type="caution">
    <text evidence="12">The sequence shown here is derived from an EMBL/GenBank/DDBJ whole genome shotgun (WGS) entry which is preliminary data.</text>
</comment>
<dbReference type="GO" id="GO:0008168">
    <property type="term" value="F:methyltransferase activity"/>
    <property type="evidence" value="ECO:0007669"/>
    <property type="project" value="InterPro"/>
</dbReference>
<name>A0A939BRC3_9FIRM</name>
<dbReference type="SUPFAM" id="SSF55060">
    <property type="entry name" value="GHMP Kinase, C-terminal domain"/>
    <property type="match status" value="1"/>
</dbReference>
<dbReference type="NCBIfam" id="TIGR00154">
    <property type="entry name" value="ispE"/>
    <property type="match status" value="1"/>
</dbReference>
<evidence type="ECO:0000313" key="12">
    <source>
        <dbReference type="EMBL" id="MBM7557214.1"/>
    </source>
</evidence>
<keyword evidence="5 9" id="KW-0547">Nucleotide-binding</keyword>
<dbReference type="AlphaFoldDB" id="A0A939BRC3"/>
<keyword evidence="4 9" id="KW-0808">Transferase</keyword>
<dbReference type="GO" id="GO:0050515">
    <property type="term" value="F:4-(cytidine 5'-diphospho)-2-C-methyl-D-erythritol kinase activity"/>
    <property type="evidence" value="ECO:0007669"/>
    <property type="project" value="UniProtKB-UniRule"/>
</dbReference>
<keyword evidence="7 9" id="KW-0067">ATP-binding</keyword>
<dbReference type="InterPro" id="IPR013750">
    <property type="entry name" value="GHMP_kinase_C_dom"/>
</dbReference>
<feature type="active site" evidence="9">
    <location>
        <position position="12"/>
    </location>
</feature>
<dbReference type="GO" id="GO:0019288">
    <property type="term" value="P:isopentenyl diphosphate biosynthetic process, methylerythritol 4-phosphate pathway"/>
    <property type="evidence" value="ECO:0007669"/>
    <property type="project" value="UniProtKB-UniRule"/>
</dbReference>
<feature type="binding site" evidence="9">
    <location>
        <begin position="95"/>
        <end position="105"/>
    </location>
    <ligand>
        <name>ATP</name>
        <dbReference type="ChEBI" id="CHEBI:30616"/>
    </ligand>
</feature>
<dbReference type="GO" id="GO:0032259">
    <property type="term" value="P:methylation"/>
    <property type="evidence" value="ECO:0007669"/>
    <property type="project" value="InterPro"/>
</dbReference>
<dbReference type="PANTHER" id="PTHR43527:SF2">
    <property type="entry name" value="4-DIPHOSPHOCYTIDYL-2-C-METHYL-D-ERYTHRITOL KINASE, CHLOROPLASTIC"/>
    <property type="match status" value="1"/>
</dbReference>
<dbReference type="Pfam" id="PF08544">
    <property type="entry name" value="GHMP_kinases_C"/>
    <property type="match status" value="1"/>
</dbReference>
<dbReference type="Pfam" id="PF00288">
    <property type="entry name" value="GHMP_kinases_N"/>
    <property type="match status" value="1"/>
</dbReference>
<dbReference type="InterPro" id="IPR006204">
    <property type="entry name" value="GHMP_kinase_N_dom"/>
</dbReference>
<dbReference type="PANTHER" id="PTHR43527">
    <property type="entry name" value="4-DIPHOSPHOCYTIDYL-2-C-METHYL-D-ERYTHRITOL KINASE, CHLOROPLASTIC"/>
    <property type="match status" value="1"/>
</dbReference>
<dbReference type="GO" id="GO:0005524">
    <property type="term" value="F:ATP binding"/>
    <property type="evidence" value="ECO:0007669"/>
    <property type="project" value="UniProtKB-UniRule"/>
</dbReference>
<dbReference type="GO" id="GO:0003676">
    <property type="term" value="F:nucleic acid binding"/>
    <property type="evidence" value="ECO:0007669"/>
    <property type="project" value="InterPro"/>
</dbReference>
<dbReference type="Proteomes" id="UP000774000">
    <property type="component" value="Unassembled WGS sequence"/>
</dbReference>
<evidence type="ECO:0000256" key="4">
    <source>
        <dbReference type="ARBA" id="ARBA00022679"/>
    </source>
</evidence>
<dbReference type="EMBL" id="JAFBDQ010000010">
    <property type="protein sequence ID" value="MBM7557214.1"/>
    <property type="molecule type" value="Genomic_DNA"/>
</dbReference>
<organism evidence="12 13">
    <name type="scientific">Halanaerobacter jeridensis</name>
    <dbReference type="NCBI Taxonomy" id="706427"/>
    <lineage>
        <taxon>Bacteria</taxon>
        <taxon>Bacillati</taxon>
        <taxon>Bacillota</taxon>
        <taxon>Clostridia</taxon>
        <taxon>Halanaerobiales</taxon>
        <taxon>Halobacteroidaceae</taxon>
        <taxon>Halanaerobacter</taxon>
    </lineage>
</organism>
<sequence length="293" mass="31987">MADKLQLKSYAKINLLLDVLGKYENDYHQVEMIMQTIDLYDKLFFTKIDSGINIECKHPGVPSGEKNLIYQAASLLRDEFAVESGLKVKVEKNIPVAAGLAGGSSNAAATLVAVNKLWGLGLNTSELEKRGAELGSDIPFCLAGGTQLATGTGTELEKLELDPKLDLVVVNPPFEVSTAEIYKNLNLAEINCHPQVEKLMMALKRDDYRDILSNLENLLELVAINRYPKIEEIKKIVAAETDRVLMSGSGPTILGFVNSKSKAQEAAASLKQKLDTNYKIVSATTVNTGVELF</sequence>
<dbReference type="RefSeq" id="WP_204701970.1">
    <property type="nucleotide sequence ID" value="NZ_JAFBDQ010000010.1"/>
</dbReference>
<dbReference type="GO" id="GO:0016114">
    <property type="term" value="P:terpenoid biosynthetic process"/>
    <property type="evidence" value="ECO:0007669"/>
    <property type="project" value="UniProtKB-UniRule"/>
</dbReference>
<gene>
    <name evidence="9" type="primary">ispE</name>
    <name evidence="12" type="ORF">JOC47_002069</name>
</gene>
<evidence type="ECO:0000256" key="5">
    <source>
        <dbReference type="ARBA" id="ARBA00022741"/>
    </source>
</evidence>
<protein>
    <recommendedName>
        <fullName evidence="3 9">4-diphosphocytidyl-2-C-methyl-D-erythritol kinase</fullName>
        <shortName evidence="9">CMK</shortName>
        <ecNumber evidence="2 9">2.7.1.148</ecNumber>
    </recommendedName>
    <alternativeName>
        <fullName evidence="8 9">4-(cytidine-5'-diphospho)-2-C-methyl-D-erythritol kinase</fullName>
    </alternativeName>
</protein>
<evidence type="ECO:0000313" key="13">
    <source>
        <dbReference type="Proteomes" id="UP000774000"/>
    </source>
</evidence>
<comment type="similarity">
    <text evidence="1 9">Belongs to the GHMP kinase family. IspE subfamily.</text>
</comment>
<dbReference type="InterPro" id="IPR020568">
    <property type="entry name" value="Ribosomal_Su5_D2-typ_SF"/>
</dbReference>
<dbReference type="InterPro" id="IPR014721">
    <property type="entry name" value="Ribsml_uS5_D2-typ_fold_subgr"/>
</dbReference>
<keyword evidence="9" id="KW-0414">Isoprene biosynthesis</keyword>
<keyword evidence="13" id="KW-1185">Reference proteome</keyword>
<dbReference type="EC" id="2.7.1.148" evidence="2 9"/>
<reference evidence="12" key="1">
    <citation type="submission" date="2021-01" db="EMBL/GenBank/DDBJ databases">
        <title>Genomic Encyclopedia of Type Strains, Phase IV (KMG-IV): sequencing the most valuable type-strain genomes for metagenomic binning, comparative biology and taxonomic classification.</title>
        <authorList>
            <person name="Goeker M."/>
        </authorList>
    </citation>
    <scope>NUCLEOTIDE SEQUENCE</scope>
    <source>
        <strain evidence="12">DSM 23230</strain>
    </source>
</reference>
<evidence type="ECO:0000256" key="8">
    <source>
        <dbReference type="ARBA" id="ARBA00032554"/>
    </source>
</evidence>
<keyword evidence="6 9" id="KW-0418">Kinase</keyword>
<dbReference type="PROSITE" id="PS00092">
    <property type="entry name" value="N6_MTASE"/>
    <property type="match status" value="1"/>
</dbReference>
<feature type="domain" description="GHMP kinase N-terminal" evidence="10">
    <location>
        <begin position="67"/>
        <end position="145"/>
    </location>
</feature>
<dbReference type="InterPro" id="IPR004424">
    <property type="entry name" value="IspE"/>
</dbReference>
<dbReference type="Gene3D" id="3.30.70.890">
    <property type="entry name" value="GHMP kinase, C-terminal domain"/>
    <property type="match status" value="1"/>
</dbReference>
<dbReference type="InterPro" id="IPR002052">
    <property type="entry name" value="DNA_methylase_N6_adenine_CS"/>
</dbReference>
<dbReference type="Gene3D" id="3.30.230.10">
    <property type="match status" value="1"/>
</dbReference>
<dbReference type="InterPro" id="IPR036554">
    <property type="entry name" value="GHMP_kinase_C_sf"/>
</dbReference>
<dbReference type="PIRSF" id="PIRSF010376">
    <property type="entry name" value="IspE"/>
    <property type="match status" value="1"/>
</dbReference>
<feature type="domain" description="GHMP kinase C-terminal" evidence="11">
    <location>
        <begin position="202"/>
        <end position="274"/>
    </location>
</feature>
<evidence type="ECO:0000256" key="2">
    <source>
        <dbReference type="ARBA" id="ARBA00012052"/>
    </source>
</evidence>
<feature type="active site" evidence="9">
    <location>
        <position position="137"/>
    </location>
</feature>
<comment type="catalytic activity">
    <reaction evidence="9">
        <text>4-CDP-2-C-methyl-D-erythritol + ATP = 4-CDP-2-C-methyl-D-erythritol 2-phosphate + ADP + H(+)</text>
        <dbReference type="Rhea" id="RHEA:18437"/>
        <dbReference type="ChEBI" id="CHEBI:15378"/>
        <dbReference type="ChEBI" id="CHEBI:30616"/>
        <dbReference type="ChEBI" id="CHEBI:57823"/>
        <dbReference type="ChEBI" id="CHEBI:57919"/>
        <dbReference type="ChEBI" id="CHEBI:456216"/>
        <dbReference type="EC" id="2.7.1.148"/>
    </reaction>
</comment>
<dbReference type="SUPFAM" id="SSF54211">
    <property type="entry name" value="Ribosomal protein S5 domain 2-like"/>
    <property type="match status" value="1"/>
</dbReference>
<comment type="function">
    <text evidence="9">Catalyzes the phosphorylation of the position 2 hydroxy group of 4-diphosphocytidyl-2C-methyl-D-erythritol.</text>
</comment>
<evidence type="ECO:0000256" key="9">
    <source>
        <dbReference type="HAMAP-Rule" id="MF_00061"/>
    </source>
</evidence>
<evidence type="ECO:0000259" key="11">
    <source>
        <dbReference type="Pfam" id="PF08544"/>
    </source>
</evidence>
<evidence type="ECO:0000256" key="6">
    <source>
        <dbReference type="ARBA" id="ARBA00022777"/>
    </source>
</evidence>
<evidence type="ECO:0000256" key="3">
    <source>
        <dbReference type="ARBA" id="ARBA00017473"/>
    </source>
</evidence>
<evidence type="ECO:0000259" key="10">
    <source>
        <dbReference type="Pfam" id="PF00288"/>
    </source>
</evidence>
<evidence type="ECO:0000256" key="1">
    <source>
        <dbReference type="ARBA" id="ARBA00009684"/>
    </source>
</evidence>